<reference evidence="2" key="1">
    <citation type="submission" date="2015-05" db="EMBL/GenBank/DDBJ databases">
        <authorList>
            <person name="Wang D.B."/>
            <person name="Wang M."/>
        </authorList>
    </citation>
    <scope>NUCLEOTIDE SEQUENCE</scope>
    <source>
        <strain evidence="2">36-1</strain>
    </source>
</reference>
<evidence type="ECO:0000313" key="1">
    <source>
        <dbReference type="EMBL" id="KAK4090121.1"/>
    </source>
</evidence>
<proteinExistence type="predicted"/>
<accession>A0A2U3E5W9</accession>
<reference evidence="1 4" key="4">
    <citation type="journal article" date="2024" name="Microbiol. Resour. Announc.">
        <title>Genome annotations for the ascomycete fungi Trichoderma harzianum, Trichoderma aggressivum, and Purpureocillium lilacinum.</title>
        <authorList>
            <person name="Beijen E.P.W."/>
            <person name="Ohm R.A."/>
        </authorList>
    </citation>
    <scope>NUCLEOTIDE SEQUENCE [LARGE SCALE GENOMIC DNA]</scope>
    <source>
        <strain evidence="1 4">CBS 150709</strain>
    </source>
</reference>
<sequence>MSASRNANAKYDIETVSMAIGPTGVSPQTTAWSFMLSVIVPNVPFLPRHGPRRRLIKAPCAKLYKIPATPKFNTGDAG</sequence>
<reference evidence="1" key="3">
    <citation type="submission" date="2023-11" db="EMBL/GenBank/DDBJ databases">
        <authorList>
            <person name="Beijen E."/>
            <person name="Ohm R.A."/>
        </authorList>
    </citation>
    <scope>NUCLEOTIDE SEQUENCE</scope>
    <source>
        <strain evidence="1">CBS 150709</strain>
    </source>
</reference>
<keyword evidence="4" id="KW-1185">Reference proteome</keyword>
<protein>
    <submittedName>
        <fullName evidence="2">Uncharacterized protein</fullName>
    </submittedName>
</protein>
<name>A0A2U3E5W9_PURLI</name>
<dbReference type="EMBL" id="LCWV01000010">
    <property type="protein sequence ID" value="PWI69911.1"/>
    <property type="molecule type" value="Genomic_DNA"/>
</dbReference>
<dbReference type="Proteomes" id="UP001287286">
    <property type="component" value="Unassembled WGS sequence"/>
</dbReference>
<gene>
    <name evidence="2" type="ORF">PCL_00055</name>
    <name evidence="1" type="ORF">Purlil1_5747</name>
</gene>
<dbReference type="EMBL" id="JAWRVI010000017">
    <property type="protein sequence ID" value="KAK4090121.1"/>
    <property type="molecule type" value="Genomic_DNA"/>
</dbReference>
<evidence type="ECO:0000313" key="3">
    <source>
        <dbReference type="Proteomes" id="UP000245956"/>
    </source>
</evidence>
<organism evidence="2 3">
    <name type="scientific">Purpureocillium lilacinum</name>
    <name type="common">Paecilomyces lilacinus</name>
    <dbReference type="NCBI Taxonomy" id="33203"/>
    <lineage>
        <taxon>Eukaryota</taxon>
        <taxon>Fungi</taxon>
        <taxon>Dikarya</taxon>
        <taxon>Ascomycota</taxon>
        <taxon>Pezizomycotina</taxon>
        <taxon>Sordariomycetes</taxon>
        <taxon>Hypocreomycetidae</taxon>
        <taxon>Hypocreales</taxon>
        <taxon>Ophiocordycipitaceae</taxon>
        <taxon>Purpureocillium</taxon>
    </lineage>
</organism>
<dbReference type="Proteomes" id="UP000245956">
    <property type="component" value="Unassembled WGS sequence"/>
</dbReference>
<evidence type="ECO:0000313" key="2">
    <source>
        <dbReference type="EMBL" id="PWI69911.1"/>
    </source>
</evidence>
<reference evidence="2 3" key="2">
    <citation type="journal article" date="2016" name="Front. Microbiol.">
        <title>Genome and transcriptome sequences reveal the specific parasitism of the nematophagous Purpureocillium lilacinum 36-1.</title>
        <authorList>
            <person name="Xie J."/>
            <person name="Li S."/>
            <person name="Mo C."/>
            <person name="Xiao X."/>
            <person name="Peng D."/>
            <person name="Wang G."/>
            <person name="Xiao Y."/>
        </authorList>
    </citation>
    <scope>NUCLEOTIDE SEQUENCE [LARGE SCALE GENOMIC DNA]</scope>
    <source>
        <strain evidence="2 3">36-1</strain>
    </source>
</reference>
<comment type="caution">
    <text evidence="2">The sequence shown here is derived from an EMBL/GenBank/DDBJ whole genome shotgun (WGS) entry which is preliminary data.</text>
</comment>
<evidence type="ECO:0000313" key="4">
    <source>
        <dbReference type="Proteomes" id="UP001287286"/>
    </source>
</evidence>
<dbReference type="AlphaFoldDB" id="A0A2U3E5W9"/>